<protein>
    <recommendedName>
        <fullName evidence="10 11">UDP-N-acetylmuramoyl-tripeptide--D-alanyl-D-alanine ligase</fullName>
        <ecNumber evidence="10 11">6.3.2.10</ecNumber>
    </recommendedName>
    <alternativeName>
        <fullName evidence="10">D-alanyl-D-alanine-adding enzyme</fullName>
    </alternativeName>
</protein>
<dbReference type="InterPro" id="IPR035911">
    <property type="entry name" value="MurE/MurF_N"/>
</dbReference>
<reference evidence="16 17" key="1">
    <citation type="submission" date="2019-06" db="EMBL/GenBank/DDBJ databases">
        <title>Sequencing the genomes of 1000 actinobacteria strains.</title>
        <authorList>
            <person name="Klenk H.-P."/>
        </authorList>
    </citation>
    <scope>NUCLEOTIDE SEQUENCE [LARGE SCALE GENOMIC DNA]</scope>
    <source>
        <strain evidence="16 17">DSM 18607</strain>
    </source>
</reference>
<keyword evidence="1 10" id="KW-0963">Cytoplasm</keyword>
<evidence type="ECO:0000259" key="13">
    <source>
        <dbReference type="Pfam" id="PF01225"/>
    </source>
</evidence>
<keyword evidence="7 10" id="KW-0573">Peptidoglycan synthesis</keyword>
<gene>
    <name evidence="10" type="primary">murF</name>
    <name evidence="16" type="ORF">FB458_4180</name>
</gene>
<keyword evidence="5 10" id="KW-0067">ATP-binding</keyword>
<feature type="region of interest" description="Disordered" evidence="12">
    <location>
        <begin position="16"/>
        <end position="42"/>
    </location>
</feature>
<comment type="subcellular location">
    <subcellularLocation>
        <location evidence="10 11">Cytoplasm</location>
    </subcellularLocation>
</comment>
<evidence type="ECO:0000256" key="2">
    <source>
        <dbReference type="ARBA" id="ARBA00022598"/>
    </source>
</evidence>
<evidence type="ECO:0000256" key="5">
    <source>
        <dbReference type="ARBA" id="ARBA00022840"/>
    </source>
</evidence>
<feature type="domain" description="Mur ligase N-terminal catalytic" evidence="13">
    <location>
        <begin position="40"/>
        <end position="108"/>
    </location>
</feature>
<evidence type="ECO:0000256" key="8">
    <source>
        <dbReference type="ARBA" id="ARBA00023306"/>
    </source>
</evidence>
<dbReference type="Proteomes" id="UP000317893">
    <property type="component" value="Unassembled WGS sequence"/>
</dbReference>
<dbReference type="UniPathway" id="UPA00219"/>
<dbReference type="RefSeq" id="WP_141850172.1">
    <property type="nucleotide sequence ID" value="NZ_BAAAPR010000018.1"/>
</dbReference>
<dbReference type="PANTHER" id="PTHR43024:SF1">
    <property type="entry name" value="UDP-N-ACETYLMURAMOYL-TRIPEPTIDE--D-ALANYL-D-ALANINE LIGASE"/>
    <property type="match status" value="1"/>
</dbReference>
<evidence type="ECO:0000256" key="11">
    <source>
        <dbReference type="RuleBase" id="RU004136"/>
    </source>
</evidence>
<evidence type="ECO:0000313" key="16">
    <source>
        <dbReference type="EMBL" id="TQJ11031.1"/>
    </source>
</evidence>
<dbReference type="Gene3D" id="3.40.1190.10">
    <property type="entry name" value="Mur-like, catalytic domain"/>
    <property type="match status" value="1"/>
</dbReference>
<evidence type="ECO:0000256" key="6">
    <source>
        <dbReference type="ARBA" id="ARBA00022960"/>
    </source>
</evidence>
<evidence type="ECO:0000259" key="15">
    <source>
        <dbReference type="Pfam" id="PF08245"/>
    </source>
</evidence>
<name>A0A542E6R8_9MICO</name>
<dbReference type="InterPro" id="IPR036565">
    <property type="entry name" value="Mur-like_cat_sf"/>
</dbReference>
<evidence type="ECO:0000313" key="17">
    <source>
        <dbReference type="Proteomes" id="UP000317893"/>
    </source>
</evidence>
<dbReference type="InterPro" id="IPR013221">
    <property type="entry name" value="Mur_ligase_cen"/>
</dbReference>
<dbReference type="InterPro" id="IPR004101">
    <property type="entry name" value="Mur_ligase_C"/>
</dbReference>
<dbReference type="GO" id="GO:0009252">
    <property type="term" value="P:peptidoglycan biosynthetic process"/>
    <property type="evidence" value="ECO:0007669"/>
    <property type="project" value="UniProtKB-UniRule"/>
</dbReference>
<dbReference type="GO" id="GO:0071555">
    <property type="term" value="P:cell wall organization"/>
    <property type="evidence" value="ECO:0007669"/>
    <property type="project" value="UniProtKB-KW"/>
</dbReference>
<dbReference type="GO" id="GO:0008360">
    <property type="term" value="P:regulation of cell shape"/>
    <property type="evidence" value="ECO:0007669"/>
    <property type="project" value="UniProtKB-KW"/>
</dbReference>
<dbReference type="InterPro" id="IPR000713">
    <property type="entry name" value="Mur_ligase_N"/>
</dbReference>
<keyword evidence="3 10" id="KW-0132">Cell division</keyword>
<keyword evidence="8 10" id="KW-0131">Cell cycle</keyword>
<feature type="domain" description="Mur ligase C-terminal" evidence="14">
    <location>
        <begin position="331"/>
        <end position="460"/>
    </location>
</feature>
<evidence type="ECO:0000256" key="12">
    <source>
        <dbReference type="SAM" id="MobiDB-lite"/>
    </source>
</evidence>
<comment type="caution">
    <text evidence="16">The sequence shown here is derived from an EMBL/GenBank/DDBJ whole genome shotgun (WGS) entry which is preliminary data.</text>
</comment>
<dbReference type="AlphaFoldDB" id="A0A542E6R8"/>
<dbReference type="GO" id="GO:0005524">
    <property type="term" value="F:ATP binding"/>
    <property type="evidence" value="ECO:0007669"/>
    <property type="project" value="UniProtKB-UniRule"/>
</dbReference>
<keyword evidence="6 10" id="KW-0133">Cell shape</keyword>
<keyword evidence="2 10" id="KW-0436">Ligase</keyword>
<dbReference type="Pfam" id="PF02875">
    <property type="entry name" value="Mur_ligase_C"/>
    <property type="match status" value="1"/>
</dbReference>
<keyword evidence="17" id="KW-1185">Reference proteome</keyword>
<dbReference type="GO" id="GO:0047480">
    <property type="term" value="F:UDP-N-acetylmuramoyl-tripeptide-D-alanyl-D-alanine ligase activity"/>
    <property type="evidence" value="ECO:0007669"/>
    <property type="project" value="UniProtKB-UniRule"/>
</dbReference>
<keyword evidence="4 10" id="KW-0547">Nucleotide-binding</keyword>
<evidence type="ECO:0000259" key="14">
    <source>
        <dbReference type="Pfam" id="PF02875"/>
    </source>
</evidence>
<feature type="binding site" evidence="10">
    <location>
        <begin position="122"/>
        <end position="128"/>
    </location>
    <ligand>
        <name>ATP</name>
        <dbReference type="ChEBI" id="CHEBI:30616"/>
    </ligand>
</feature>
<comment type="function">
    <text evidence="10 11">Involved in cell wall formation. Catalyzes the final step in the synthesis of UDP-N-acetylmuramoyl-pentapeptide, the precursor of murein.</text>
</comment>
<comment type="similarity">
    <text evidence="10">Belongs to the MurCDEF family. MurF subfamily.</text>
</comment>
<evidence type="ECO:0000256" key="9">
    <source>
        <dbReference type="ARBA" id="ARBA00023316"/>
    </source>
</evidence>
<dbReference type="InterPro" id="IPR036615">
    <property type="entry name" value="Mur_ligase_C_dom_sf"/>
</dbReference>
<comment type="catalytic activity">
    <reaction evidence="10 11">
        <text>D-alanyl-D-alanine + UDP-N-acetyl-alpha-D-muramoyl-L-alanyl-gamma-D-glutamyl-meso-2,6-diaminopimelate + ATP = UDP-N-acetyl-alpha-D-muramoyl-L-alanyl-gamma-D-glutamyl-meso-2,6-diaminopimeloyl-D-alanyl-D-alanine + ADP + phosphate + H(+)</text>
        <dbReference type="Rhea" id="RHEA:28374"/>
        <dbReference type="ChEBI" id="CHEBI:15378"/>
        <dbReference type="ChEBI" id="CHEBI:30616"/>
        <dbReference type="ChEBI" id="CHEBI:43474"/>
        <dbReference type="ChEBI" id="CHEBI:57822"/>
        <dbReference type="ChEBI" id="CHEBI:61386"/>
        <dbReference type="ChEBI" id="CHEBI:83905"/>
        <dbReference type="ChEBI" id="CHEBI:456216"/>
        <dbReference type="EC" id="6.3.2.10"/>
    </reaction>
</comment>
<sequence length="485" mass="48733">MIPLHLRDVVALTGGALHPASPSDDPSGARPEDLLVDGPVTTDSRECGPGSLFVARVGEHADGHAFAAAARSAGAVAVLGERPVPELGTVVVPDVQSAFGALARGVHDRARAGGLRTVAITGSSGKTSTKDLLGQVLATAGPTVAPVGSYNGEIGVPLTVCRVEPATRFLVAEMGARGVGHIAYLTRIAPPDVAVVLNVGLAHVGEFGSQDAIARAKGELVEALSPDGTAVLNADDPRVAAMASRTPGHVVTVGVEQPADVTAGDVVLDAAGRASFTLHGWGLDLPVRLAVSGAHQVGNALSVVAAAVAVGLDPTDAVAALGAAGAASRWRMEVHEREDGVTVVNDAYNANPDSMAAALRALRAIADAPTAQGGARRRTVAVLGAMLELGDQADAEHAGIGRLATELGVDRVLVVGEGARAVAAGSDPAVTTLVADTDAAYDVLQRELRAGDVVLLKSSRDAGLRWLGDRLAGVPLPAGAGTVPA</sequence>
<dbReference type="GO" id="GO:0008766">
    <property type="term" value="F:UDP-N-acetylmuramoylalanyl-D-glutamyl-2,6-diaminopimelate-D-alanyl-D-alanine ligase activity"/>
    <property type="evidence" value="ECO:0007669"/>
    <property type="project" value="RHEA"/>
</dbReference>
<dbReference type="SUPFAM" id="SSF63418">
    <property type="entry name" value="MurE/MurF N-terminal domain"/>
    <property type="match status" value="1"/>
</dbReference>
<dbReference type="HAMAP" id="MF_02019">
    <property type="entry name" value="MurF"/>
    <property type="match status" value="1"/>
</dbReference>
<dbReference type="NCBIfam" id="TIGR01143">
    <property type="entry name" value="murF"/>
    <property type="match status" value="1"/>
</dbReference>
<dbReference type="Pfam" id="PF08245">
    <property type="entry name" value="Mur_ligase_M"/>
    <property type="match status" value="1"/>
</dbReference>
<dbReference type="SUPFAM" id="SSF53623">
    <property type="entry name" value="MurD-like peptide ligases, catalytic domain"/>
    <property type="match status" value="1"/>
</dbReference>
<evidence type="ECO:0000256" key="4">
    <source>
        <dbReference type="ARBA" id="ARBA00022741"/>
    </source>
</evidence>
<feature type="domain" description="Mur ligase central" evidence="15">
    <location>
        <begin position="120"/>
        <end position="307"/>
    </location>
</feature>
<evidence type="ECO:0000256" key="1">
    <source>
        <dbReference type="ARBA" id="ARBA00022490"/>
    </source>
</evidence>
<evidence type="ECO:0000256" key="3">
    <source>
        <dbReference type="ARBA" id="ARBA00022618"/>
    </source>
</evidence>
<organism evidence="16 17">
    <name type="scientific">Lapillicoccus jejuensis</name>
    <dbReference type="NCBI Taxonomy" id="402171"/>
    <lineage>
        <taxon>Bacteria</taxon>
        <taxon>Bacillati</taxon>
        <taxon>Actinomycetota</taxon>
        <taxon>Actinomycetes</taxon>
        <taxon>Micrococcales</taxon>
        <taxon>Intrasporangiaceae</taxon>
        <taxon>Lapillicoccus</taxon>
    </lineage>
</organism>
<dbReference type="Pfam" id="PF01225">
    <property type="entry name" value="Mur_ligase"/>
    <property type="match status" value="1"/>
</dbReference>
<comment type="pathway">
    <text evidence="10 11">Cell wall biogenesis; peptidoglycan biosynthesis.</text>
</comment>
<dbReference type="GO" id="GO:0005737">
    <property type="term" value="C:cytoplasm"/>
    <property type="evidence" value="ECO:0007669"/>
    <property type="project" value="UniProtKB-SubCell"/>
</dbReference>
<dbReference type="Gene3D" id="3.90.190.20">
    <property type="entry name" value="Mur ligase, C-terminal domain"/>
    <property type="match status" value="1"/>
</dbReference>
<dbReference type="PANTHER" id="PTHR43024">
    <property type="entry name" value="UDP-N-ACETYLMURAMOYL-TRIPEPTIDE--D-ALANYL-D-ALANINE LIGASE"/>
    <property type="match status" value="1"/>
</dbReference>
<evidence type="ECO:0000256" key="7">
    <source>
        <dbReference type="ARBA" id="ARBA00022984"/>
    </source>
</evidence>
<dbReference type="GO" id="GO:0051301">
    <property type="term" value="P:cell division"/>
    <property type="evidence" value="ECO:0007669"/>
    <property type="project" value="UniProtKB-KW"/>
</dbReference>
<dbReference type="EC" id="6.3.2.10" evidence="10 11"/>
<keyword evidence="9 10" id="KW-0961">Cell wall biogenesis/degradation</keyword>
<dbReference type="InterPro" id="IPR051046">
    <property type="entry name" value="MurCDEF_CellWall_CoF430Synth"/>
</dbReference>
<proteinExistence type="inferred from homology"/>
<dbReference type="InterPro" id="IPR005863">
    <property type="entry name" value="UDP-N-AcMur_synth"/>
</dbReference>
<dbReference type="EMBL" id="VFMN01000001">
    <property type="protein sequence ID" value="TQJ11031.1"/>
    <property type="molecule type" value="Genomic_DNA"/>
</dbReference>
<dbReference type="OrthoDB" id="9800958at2"/>
<evidence type="ECO:0000256" key="10">
    <source>
        <dbReference type="HAMAP-Rule" id="MF_02019"/>
    </source>
</evidence>
<dbReference type="Gene3D" id="3.40.1390.10">
    <property type="entry name" value="MurE/MurF, N-terminal domain"/>
    <property type="match status" value="1"/>
</dbReference>
<dbReference type="SUPFAM" id="SSF53244">
    <property type="entry name" value="MurD-like peptide ligases, peptide-binding domain"/>
    <property type="match status" value="1"/>
</dbReference>
<accession>A0A542E6R8</accession>